<keyword evidence="5" id="KW-0464">Manganese</keyword>
<dbReference type="SUPFAM" id="SSF53092">
    <property type="entry name" value="Creatinase/prolidase N-terminal domain"/>
    <property type="match status" value="1"/>
</dbReference>
<dbReference type="SUPFAM" id="SSF55920">
    <property type="entry name" value="Creatinase/aminopeptidase"/>
    <property type="match status" value="1"/>
</dbReference>
<evidence type="ECO:0000259" key="7">
    <source>
        <dbReference type="Pfam" id="PF01321"/>
    </source>
</evidence>
<evidence type="ECO:0000259" key="8">
    <source>
        <dbReference type="Pfam" id="PF16188"/>
    </source>
</evidence>
<dbReference type="AlphaFoldDB" id="A0A1X2ITI4"/>
<dbReference type="GO" id="GO:0005737">
    <property type="term" value="C:cytoplasm"/>
    <property type="evidence" value="ECO:0007669"/>
    <property type="project" value="UniProtKB-ARBA"/>
</dbReference>
<evidence type="ECO:0000256" key="4">
    <source>
        <dbReference type="ARBA" id="ARBA00022801"/>
    </source>
</evidence>
<evidence type="ECO:0000256" key="2">
    <source>
        <dbReference type="ARBA" id="ARBA00008766"/>
    </source>
</evidence>
<dbReference type="PANTHER" id="PTHR43763">
    <property type="entry name" value="XAA-PRO AMINOPEPTIDASE 1"/>
    <property type="match status" value="1"/>
</dbReference>
<dbReference type="InterPro" id="IPR000994">
    <property type="entry name" value="Pept_M24"/>
</dbReference>
<proteinExistence type="inferred from homology"/>
<dbReference type="Pfam" id="PF01321">
    <property type="entry name" value="Creatinase_N"/>
    <property type="match status" value="1"/>
</dbReference>
<comment type="cofactor">
    <cofactor evidence="1">
        <name>Mn(2+)</name>
        <dbReference type="ChEBI" id="CHEBI:29035"/>
    </cofactor>
</comment>
<keyword evidence="10" id="KW-1185">Reference proteome</keyword>
<feature type="domain" description="Peptidase M24" evidence="6">
    <location>
        <begin position="346"/>
        <end position="552"/>
    </location>
</feature>
<dbReference type="GO" id="GO:0046872">
    <property type="term" value="F:metal ion binding"/>
    <property type="evidence" value="ECO:0007669"/>
    <property type="project" value="UniProtKB-KW"/>
</dbReference>
<dbReference type="InterPro" id="IPR050422">
    <property type="entry name" value="X-Pro_aminopeptidase_P"/>
</dbReference>
<name>A0A1X2ITI4_9FUNG</name>
<sequence>MYSGQLARTTSHLQFARQCSRTLSTLTQQDRLSALRQAMASSTPEPVDVLVIPTQDSHQSEYTADCDNRRAWISGFTGSAGCAIVTQKKAALFTDGRYYLQASQELDDQQWTLMKQGLPGIPTWQEFISDLPHAKIGVDPSVITIDEAKRLEAKLSDRGSSLVTLTENLVDKIRGNTRPARPTNPIKVHDIQYAGKTHNTKLTELMADVASRGYDGTVVSSLDEIAWLLNLRGSDIHCCPIFFSYCVVTSEKTLLYVKDNSEHTRLGHLYDYLTLANIEVRDYDQLTSDLSSMKNGKKWLVDAQTTNLSIVQALGDSVEFGTSMIPLAKAIKNPTELASSVMCHQRDGAAVCQHFAWLAHELDNTTTIREYDAATHLESMRQQHPEYVGLAFDTIAATGAHGAIIHYQPPPTDSAIIDPRQMYLCDSGAQYIDGTTDITRTFLFSGEPTDFQKRAFTRVLQAHIALDQAVFPSKTTGYQLDSVARQPLWRDGLNYRHGTGHGVGAYLNVHEGPHSISQYSQNTIPLQENMLVTNEPGYYQDGEFGIRIENVLSICQAATPYNFDGTYLGFKHLTYVPLGKKLVDTTLLENREIQWINQYHQDCRHILEPLLQGDRQTLVWLEDETENLLLK</sequence>
<protein>
    <submittedName>
        <fullName evidence="9">Peptidase M24, structural domain-containing protein</fullName>
    </submittedName>
</protein>
<dbReference type="CDD" id="cd01085">
    <property type="entry name" value="APP"/>
    <property type="match status" value="1"/>
</dbReference>
<reference evidence="9 10" key="1">
    <citation type="submission" date="2016-07" db="EMBL/GenBank/DDBJ databases">
        <title>Pervasive Adenine N6-methylation of Active Genes in Fungi.</title>
        <authorList>
            <consortium name="DOE Joint Genome Institute"/>
            <person name="Mondo S.J."/>
            <person name="Dannebaum R.O."/>
            <person name="Kuo R.C."/>
            <person name="Labutti K."/>
            <person name="Haridas S."/>
            <person name="Kuo A."/>
            <person name="Salamov A."/>
            <person name="Ahrendt S.R."/>
            <person name="Lipzen A."/>
            <person name="Sullivan W."/>
            <person name="Andreopoulos W.B."/>
            <person name="Clum A."/>
            <person name="Lindquist E."/>
            <person name="Daum C."/>
            <person name="Ramamoorthy G.K."/>
            <person name="Gryganskyi A."/>
            <person name="Culley D."/>
            <person name="Magnuson J.K."/>
            <person name="James T.Y."/>
            <person name="O'Malley M.A."/>
            <person name="Stajich J.E."/>
            <person name="Spatafora J.W."/>
            <person name="Visel A."/>
            <person name="Grigoriev I.V."/>
        </authorList>
    </citation>
    <scope>NUCLEOTIDE SEQUENCE [LARGE SCALE GENOMIC DNA]</scope>
    <source>
        <strain evidence="9 10">NRRL 1336</strain>
    </source>
</reference>
<dbReference type="STRING" id="90262.A0A1X2ITI4"/>
<gene>
    <name evidence="9" type="ORF">BCR42DRAFT_480764</name>
</gene>
<dbReference type="InterPro" id="IPR029149">
    <property type="entry name" value="Creatin/AminoP/Spt16_N"/>
</dbReference>
<dbReference type="Pfam" id="PF16189">
    <property type="entry name" value="Creatinase_N_2"/>
    <property type="match status" value="1"/>
</dbReference>
<dbReference type="Pfam" id="PF16188">
    <property type="entry name" value="Peptidase_M24_C"/>
    <property type="match status" value="1"/>
</dbReference>
<evidence type="ECO:0000256" key="1">
    <source>
        <dbReference type="ARBA" id="ARBA00001936"/>
    </source>
</evidence>
<dbReference type="OrthoDB" id="9995434at2759"/>
<dbReference type="InterPro" id="IPR000587">
    <property type="entry name" value="Creatinase_N"/>
</dbReference>
<dbReference type="InterPro" id="IPR033740">
    <property type="entry name" value="Pept_M24B"/>
</dbReference>
<comment type="caution">
    <text evidence="9">The sequence shown here is derived from an EMBL/GenBank/DDBJ whole genome shotgun (WGS) entry which is preliminary data.</text>
</comment>
<dbReference type="FunFam" id="3.90.230.10:FF:000007">
    <property type="entry name" value="Xaa-Pro aminopeptidase P"/>
    <property type="match status" value="1"/>
</dbReference>
<dbReference type="Proteomes" id="UP000193560">
    <property type="component" value="Unassembled WGS sequence"/>
</dbReference>
<dbReference type="Gene3D" id="3.40.350.10">
    <property type="entry name" value="Creatinase/prolidase N-terminal domain"/>
    <property type="match status" value="2"/>
</dbReference>
<dbReference type="GO" id="GO:0070006">
    <property type="term" value="F:metalloaminopeptidase activity"/>
    <property type="evidence" value="ECO:0007669"/>
    <property type="project" value="InterPro"/>
</dbReference>
<evidence type="ECO:0000256" key="3">
    <source>
        <dbReference type="ARBA" id="ARBA00022723"/>
    </source>
</evidence>
<feature type="domain" description="Creatinase N-terminal" evidence="7">
    <location>
        <begin position="31"/>
        <end position="174"/>
    </location>
</feature>
<dbReference type="InterPro" id="IPR036005">
    <property type="entry name" value="Creatinase/aminopeptidase-like"/>
</dbReference>
<dbReference type="Gene3D" id="3.90.230.10">
    <property type="entry name" value="Creatinase/methionine aminopeptidase superfamily"/>
    <property type="match status" value="1"/>
</dbReference>
<dbReference type="PANTHER" id="PTHR43763:SF6">
    <property type="entry name" value="XAA-PRO AMINOPEPTIDASE 1"/>
    <property type="match status" value="1"/>
</dbReference>
<dbReference type="FunFam" id="3.40.350.10:FF:000003">
    <property type="entry name" value="Xaa-pro aminopeptidase P"/>
    <property type="match status" value="1"/>
</dbReference>
<evidence type="ECO:0000313" key="9">
    <source>
        <dbReference type="EMBL" id="ORZ22106.1"/>
    </source>
</evidence>
<accession>A0A1X2ITI4</accession>
<comment type="similarity">
    <text evidence="2">Belongs to the peptidase M24B family.</text>
</comment>
<keyword evidence="4" id="KW-0378">Hydrolase</keyword>
<evidence type="ECO:0000259" key="6">
    <source>
        <dbReference type="Pfam" id="PF00557"/>
    </source>
</evidence>
<dbReference type="InterPro" id="IPR032416">
    <property type="entry name" value="Peptidase_M24_C"/>
</dbReference>
<dbReference type="EMBL" id="MCGE01000004">
    <property type="protein sequence ID" value="ORZ22106.1"/>
    <property type="molecule type" value="Genomic_DNA"/>
</dbReference>
<evidence type="ECO:0000313" key="10">
    <source>
        <dbReference type="Proteomes" id="UP000193560"/>
    </source>
</evidence>
<organism evidence="9 10">
    <name type="scientific">Absidia repens</name>
    <dbReference type="NCBI Taxonomy" id="90262"/>
    <lineage>
        <taxon>Eukaryota</taxon>
        <taxon>Fungi</taxon>
        <taxon>Fungi incertae sedis</taxon>
        <taxon>Mucoromycota</taxon>
        <taxon>Mucoromycotina</taxon>
        <taxon>Mucoromycetes</taxon>
        <taxon>Mucorales</taxon>
        <taxon>Cunninghamellaceae</taxon>
        <taxon>Absidia</taxon>
    </lineage>
</organism>
<feature type="domain" description="Peptidase M24 C-terminal" evidence="8">
    <location>
        <begin position="567"/>
        <end position="627"/>
    </location>
</feature>
<dbReference type="Pfam" id="PF00557">
    <property type="entry name" value="Peptidase_M24"/>
    <property type="match status" value="1"/>
</dbReference>
<evidence type="ECO:0000256" key="5">
    <source>
        <dbReference type="ARBA" id="ARBA00023211"/>
    </source>
</evidence>
<keyword evidence="3" id="KW-0479">Metal-binding</keyword>